<reference evidence="5" key="1">
    <citation type="journal article" date="2019" name="Int. J. Syst. Evol. Microbiol.">
        <title>The Global Catalogue of Microorganisms (GCM) 10K type strain sequencing project: providing services to taxonomists for standard genome sequencing and annotation.</title>
        <authorList>
            <consortium name="The Broad Institute Genomics Platform"/>
            <consortium name="The Broad Institute Genome Sequencing Center for Infectious Disease"/>
            <person name="Wu L."/>
            <person name="Ma J."/>
        </authorList>
    </citation>
    <scope>NUCLEOTIDE SEQUENCE [LARGE SCALE GENOMIC DNA]</scope>
    <source>
        <strain evidence="5">CCUG 48884</strain>
    </source>
</reference>
<dbReference type="Pfam" id="PF00753">
    <property type="entry name" value="Lactamase_B"/>
    <property type="match status" value="1"/>
</dbReference>
<dbReference type="InterPro" id="IPR011108">
    <property type="entry name" value="RMMBL"/>
</dbReference>
<name>A0ABW3WAK5_9RHOO</name>
<gene>
    <name evidence="4" type="ORF">ACFQ4M_05120</name>
</gene>
<dbReference type="Proteomes" id="UP001597158">
    <property type="component" value="Unassembled WGS sequence"/>
</dbReference>
<proteinExistence type="predicted"/>
<dbReference type="RefSeq" id="WP_002936290.1">
    <property type="nucleotide sequence ID" value="NZ_JARQZE010000011.1"/>
</dbReference>
<dbReference type="InterPro" id="IPR036866">
    <property type="entry name" value="RibonucZ/Hydroxyglut_hydro"/>
</dbReference>
<protein>
    <submittedName>
        <fullName evidence="4">MBL fold metallo-hydrolase RNA specificity domain-containing protein</fullName>
    </submittedName>
</protein>
<dbReference type="SMART" id="SM00849">
    <property type="entry name" value="Lactamase_B"/>
    <property type="match status" value="1"/>
</dbReference>
<dbReference type="InterPro" id="IPR022712">
    <property type="entry name" value="Beta_Casp"/>
</dbReference>
<dbReference type="InterPro" id="IPR001279">
    <property type="entry name" value="Metallo-B-lactamas"/>
</dbReference>
<comment type="caution">
    <text evidence="4">The sequence shown here is derived from an EMBL/GenBank/DDBJ whole genome shotgun (WGS) entry which is preliminary data.</text>
</comment>
<dbReference type="InterPro" id="IPR050698">
    <property type="entry name" value="MBL"/>
</dbReference>
<accession>A0ABW3WAK5</accession>
<organism evidence="4 5">
    <name type="scientific">Thauera mechernichensis</name>
    <dbReference type="NCBI Taxonomy" id="82788"/>
    <lineage>
        <taxon>Bacteria</taxon>
        <taxon>Pseudomonadati</taxon>
        <taxon>Pseudomonadota</taxon>
        <taxon>Betaproteobacteria</taxon>
        <taxon>Rhodocyclales</taxon>
        <taxon>Zoogloeaceae</taxon>
        <taxon>Thauera</taxon>
    </lineage>
</organism>
<dbReference type="PANTHER" id="PTHR11203:SF37">
    <property type="entry name" value="INTEGRATOR COMPLEX SUBUNIT 11"/>
    <property type="match status" value="1"/>
</dbReference>
<dbReference type="Gene3D" id="3.40.50.10890">
    <property type="match status" value="1"/>
</dbReference>
<keyword evidence="5" id="KW-1185">Reference proteome</keyword>
<sequence length="469" mass="52237">MNPTIVHHGARNGVTGSCHQLFIEDDSSLLVDCGLFQGAETAPDGRAAADRLDIDFPVRGIGALVLTHVHIDHCGRLPWLLAAGFKGPIFCSEPSARLLPTVLADAFELGVSRNKEIVERYLKLVEARIRALPYRQWHTVYRSPDAICRIRLQRAGHILGSAYVECELSGAAWPQPKRVLFSGDLGAPHAPLLPAPQPPWQADVVVLESTYGDRVHEDRRSRRERLQAVVEHALRDGGTVIIPAFSIGRTQELLYEFEDILYRQRRRPGKFAGQWAQLRIFLDSPLAWRFTELYRELQPFWDAEAKARVRAGRKPLSYEQLVAIDSHALHEANVRRLARSREPAIVIAASGMCAGGRVVNYLKAMLGDARHDVVFVGYQARGTPGHAIQTYGPRGGYVELDGERVDIRAGIHTLAGYSAHADRDNLTRFVTRMRHLPAEVRLVHGEDSVREALARHLLAVTGGKIRVVP</sequence>
<dbReference type="SUPFAM" id="SSF56281">
    <property type="entry name" value="Metallo-hydrolase/oxidoreductase"/>
    <property type="match status" value="1"/>
</dbReference>
<evidence type="ECO:0000256" key="1">
    <source>
        <dbReference type="ARBA" id="ARBA00022801"/>
    </source>
</evidence>
<dbReference type="Gene3D" id="3.60.15.10">
    <property type="entry name" value="Ribonuclease Z/Hydroxyacylglutathione hydrolase-like"/>
    <property type="match status" value="1"/>
</dbReference>
<feature type="domain" description="Beta-Casp" evidence="3">
    <location>
        <begin position="250"/>
        <end position="388"/>
    </location>
</feature>
<evidence type="ECO:0000259" key="2">
    <source>
        <dbReference type="SMART" id="SM00849"/>
    </source>
</evidence>
<evidence type="ECO:0000313" key="5">
    <source>
        <dbReference type="Proteomes" id="UP001597158"/>
    </source>
</evidence>
<evidence type="ECO:0000259" key="3">
    <source>
        <dbReference type="SMART" id="SM01027"/>
    </source>
</evidence>
<dbReference type="EMBL" id="JBHTMC010000009">
    <property type="protein sequence ID" value="MFD1262956.1"/>
    <property type="molecule type" value="Genomic_DNA"/>
</dbReference>
<keyword evidence="1" id="KW-0378">Hydrolase</keyword>
<feature type="domain" description="Metallo-beta-lactamase" evidence="2">
    <location>
        <begin position="17"/>
        <end position="232"/>
    </location>
</feature>
<dbReference type="Pfam" id="PF10996">
    <property type="entry name" value="Beta-Casp"/>
    <property type="match status" value="1"/>
</dbReference>
<dbReference type="PANTHER" id="PTHR11203">
    <property type="entry name" value="CLEAVAGE AND POLYADENYLATION SPECIFICITY FACTOR FAMILY MEMBER"/>
    <property type="match status" value="1"/>
</dbReference>
<dbReference type="Pfam" id="PF07521">
    <property type="entry name" value="RMMBL"/>
    <property type="match status" value="1"/>
</dbReference>
<evidence type="ECO:0000313" key="4">
    <source>
        <dbReference type="EMBL" id="MFD1262956.1"/>
    </source>
</evidence>
<dbReference type="CDD" id="cd16295">
    <property type="entry name" value="TTHA0252-CPSF-like_MBL-fold"/>
    <property type="match status" value="1"/>
</dbReference>
<dbReference type="SMART" id="SM01027">
    <property type="entry name" value="Beta-Casp"/>
    <property type="match status" value="1"/>
</dbReference>